<sequence>MPHRLVEALVGSDHKDVAMASGNAPETFNKKEGSDMLYNGNSYRLR</sequence>
<reference evidence="2" key="1">
    <citation type="journal article" date="2019" name="Int. J. Syst. Evol. Microbiol.">
        <title>The Global Catalogue of Microorganisms (GCM) 10K type strain sequencing project: providing services to taxonomists for standard genome sequencing and annotation.</title>
        <authorList>
            <consortium name="The Broad Institute Genomics Platform"/>
            <consortium name="The Broad Institute Genome Sequencing Center for Infectious Disease"/>
            <person name="Wu L."/>
            <person name="Ma J."/>
        </authorList>
    </citation>
    <scope>NUCLEOTIDE SEQUENCE [LARGE SCALE GENOMIC DNA]</scope>
    <source>
        <strain evidence="2">CCUG 62952</strain>
    </source>
</reference>
<evidence type="ECO:0000313" key="2">
    <source>
        <dbReference type="Proteomes" id="UP001596978"/>
    </source>
</evidence>
<dbReference type="Proteomes" id="UP001596978">
    <property type="component" value="Unassembled WGS sequence"/>
</dbReference>
<protein>
    <submittedName>
        <fullName evidence="1">Uncharacterized protein</fullName>
    </submittedName>
</protein>
<evidence type="ECO:0000313" key="1">
    <source>
        <dbReference type="EMBL" id="MFD0862093.1"/>
    </source>
</evidence>
<proteinExistence type="predicted"/>
<comment type="caution">
    <text evidence="1">The sequence shown here is derived from an EMBL/GenBank/DDBJ whole genome shotgun (WGS) entry which is preliminary data.</text>
</comment>
<dbReference type="RefSeq" id="WP_386406354.1">
    <property type="nucleotide sequence ID" value="NZ_JBHTJH010000004.1"/>
</dbReference>
<gene>
    <name evidence="1" type="ORF">ACFQ1M_07725</name>
</gene>
<organism evidence="1 2">
    <name type="scientific">Sungkyunkwania multivorans</name>
    <dbReference type="NCBI Taxonomy" id="1173618"/>
    <lineage>
        <taxon>Bacteria</taxon>
        <taxon>Pseudomonadati</taxon>
        <taxon>Bacteroidota</taxon>
        <taxon>Flavobacteriia</taxon>
        <taxon>Flavobacteriales</taxon>
        <taxon>Flavobacteriaceae</taxon>
        <taxon>Sungkyunkwania</taxon>
    </lineage>
</organism>
<dbReference type="EMBL" id="JBHTJH010000004">
    <property type="protein sequence ID" value="MFD0862093.1"/>
    <property type="molecule type" value="Genomic_DNA"/>
</dbReference>
<accession>A0ABW3CWG4</accession>
<keyword evidence="2" id="KW-1185">Reference proteome</keyword>
<name>A0ABW3CWG4_9FLAO</name>